<reference evidence="1 2" key="2">
    <citation type="submission" date="2009-02" db="EMBL/GenBank/DDBJ databases">
        <title>Draft genome sequence of Holdemania filiformis DSM 12042.</title>
        <authorList>
            <person name="Sudarsanam P."/>
            <person name="Ley R."/>
            <person name="Guruge J."/>
            <person name="Turnbaugh P.J."/>
            <person name="Mahowald M."/>
            <person name="Liep D."/>
            <person name="Gordon J."/>
        </authorList>
    </citation>
    <scope>NUCLEOTIDE SEQUENCE [LARGE SCALE GENOMIC DNA]</scope>
    <source>
        <strain evidence="1 2">DSM 12042</strain>
    </source>
</reference>
<sequence>MRRKCKKVRKIAGFEDWLETERLARESERNFLFFDNCSVLTKIMTYFSACRNFIQPVWGVYGRGGQEEVC</sequence>
<proteinExistence type="predicted"/>
<comment type="caution">
    <text evidence="1">The sequence shown here is derived from an EMBL/GenBank/DDBJ whole genome shotgun (WGS) entry which is preliminary data.</text>
</comment>
<dbReference type="STRING" id="545696.HOLDEFILI_03098"/>
<evidence type="ECO:0000313" key="2">
    <source>
        <dbReference type="Proteomes" id="UP000005950"/>
    </source>
</evidence>
<dbReference type="Proteomes" id="UP000005950">
    <property type="component" value="Unassembled WGS sequence"/>
</dbReference>
<organism evidence="1 2">
    <name type="scientific">Holdemania filiformis DSM 12042</name>
    <dbReference type="NCBI Taxonomy" id="545696"/>
    <lineage>
        <taxon>Bacteria</taxon>
        <taxon>Bacillati</taxon>
        <taxon>Bacillota</taxon>
        <taxon>Erysipelotrichia</taxon>
        <taxon>Erysipelotrichales</taxon>
        <taxon>Erysipelotrichaceae</taxon>
        <taxon>Holdemania</taxon>
    </lineage>
</organism>
<name>B9YB91_9FIRM</name>
<reference evidence="1 2" key="1">
    <citation type="submission" date="2008-12" db="EMBL/GenBank/DDBJ databases">
        <authorList>
            <person name="Fulton L."/>
            <person name="Clifton S."/>
            <person name="Fulton B."/>
            <person name="Xu J."/>
            <person name="Minx P."/>
            <person name="Pepin K.H."/>
            <person name="Johnson M."/>
            <person name="Bhonagiri V."/>
            <person name="Nash W.E."/>
            <person name="Mardis E.R."/>
            <person name="Wilson R.K."/>
        </authorList>
    </citation>
    <scope>NUCLEOTIDE SEQUENCE [LARGE SCALE GENOMIC DNA]</scope>
    <source>
        <strain evidence="1 2">DSM 12042</strain>
    </source>
</reference>
<dbReference type="HOGENOM" id="CLU_2752313_0_0_9"/>
<dbReference type="AlphaFoldDB" id="B9YB91"/>
<dbReference type="EMBL" id="ACCF01000196">
    <property type="protein sequence ID" value="EEF66726.1"/>
    <property type="molecule type" value="Genomic_DNA"/>
</dbReference>
<protein>
    <submittedName>
        <fullName evidence="1">Uncharacterized protein</fullName>
    </submittedName>
</protein>
<gene>
    <name evidence="1" type="ORF">HOLDEFILI_03098</name>
</gene>
<evidence type="ECO:0000313" key="1">
    <source>
        <dbReference type="EMBL" id="EEF66726.1"/>
    </source>
</evidence>
<accession>B9YB91</accession>